<comment type="caution">
    <text evidence="10">The sequence shown here is derived from an EMBL/GenBank/DDBJ whole genome shotgun (WGS) entry which is preliminary data.</text>
</comment>
<keyword evidence="4" id="KW-0964">Secreted</keyword>
<dbReference type="Proteomes" id="UP000785679">
    <property type="component" value="Unassembled WGS sequence"/>
</dbReference>
<feature type="compositionally biased region" description="Basic and acidic residues" evidence="8">
    <location>
        <begin position="2395"/>
        <end position="2411"/>
    </location>
</feature>
<dbReference type="OrthoDB" id="10035969at2759"/>
<gene>
    <name evidence="10" type="ORF">FGO68_gene8013</name>
</gene>
<feature type="compositionally biased region" description="Polar residues" evidence="8">
    <location>
        <begin position="2621"/>
        <end position="2631"/>
    </location>
</feature>
<reference evidence="10" key="1">
    <citation type="submission" date="2019-06" db="EMBL/GenBank/DDBJ databases">
        <authorList>
            <person name="Zheng W."/>
        </authorList>
    </citation>
    <scope>NUCLEOTIDE SEQUENCE</scope>
    <source>
        <strain evidence="10">QDHG01</strain>
    </source>
</reference>
<keyword evidence="5" id="KW-0732">Signal</keyword>
<name>A0A8J8TB97_HALGN</name>
<dbReference type="InterPro" id="IPR011050">
    <property type="entry name" value="Pectin_lyase_fold/virulence"/>
</dbReference>
<keyword evidence="6 9" id="KW-0472">Membrane</keyword>
<dbReference type="SUPFAM" id="SSF51126">
    <property type="entry name" value="Pectin lyase-like"/>
    <property type="match status" value="4"/>
</dbReference>
<keyword evidence="11" id="KW-1185">Reference proteome</keyword>
<evidence type="ECO:0000256" key="1">
    <source>
        <dbReference type="ARBA" id="ARBA00004196"/>
    </source>
</evidence>
<proteinExistence type="predicted"/>
<feature type="region of interest" description="Disordered" evidence="8">
    <location>
        <begin position="2512"/>
        <end position="2577"/>
    </location>
</feature>
<dbReference type="GO" id="GO:0005576">
    <property type="term" value="C:extracellular region"/>
    <property type="evidence" value="ECO:0007669"/>
    <property type="project" value="UniProtKB-SubCell"/>
</dbReference>
<feature type="compositionally biased region" description="Basic and acidic residues" evidence="8">
    <location>
        <begin position="2652"/>
        <end position="2669"/>
    </location>
</feature>
<feature type="transmembrane region" description="Helical" evidence="9">
    <location>
        <begin position="2030"/>
        <end position="2049"/>
    </location>
</feature>
<feature type="transmembrane region" description="Helical" evidence="9">
    <location>
        <begin position="2004"/>
        <end position="2024"/>
    </location>
</feature>
<evidence type="ECO:0000256" key="2">
    <source>
        <dbReference type="ARBA" id="ARBA00004442"/>
    </source>
</evidence>
<organism evidence="10 11">
    <name type="scientific">Halteria grandinella</name>
    <dbReference type="NCBI Taxonomy" id="5974"/>
    <lineage>
        <taxon>Eukaryota</taxon>
        <taxon>Sar</taxon>
        <taxon>Alveolata</taxon>
        <taxon>Ciliophora</taxon>
        <taxon>Intramacronucleata</taxon>
        <taxon>Spirotrichea</taxon>
        <taxon>Stichotrichia</taxon>
        <taxon>Sporadotrichida</taxon>
        <taxon>Halteriidae</taxon>
        <taxon>Halteria</taxon>
    </lineage>
</organism>
<comment type="subcellular location">
    <subcellularLocation>
        <location evidence="1">Cell envelope</location>
    </subcellularLocation>
    <subcellularLocation>
        <location evidence="2">Cell outer membrane</location>
    </subcellularLocation>
    <subcellularLocation>
        <location evidence="3">Secreted</location>
    </subcellularLocation>
</comment>
<sequence length="2692" mass="301743">MENGDFSRANYTERFFTQNAMASENQNFKPIFDLTMKGNTFEQFNFLKDYVTEGDNSTTRNQSMIAQVPQLGLQNYGMIVDIDGGFENGKLIFSQNVIRDTLFYFKVEKTYELGLKGNFTLVNHCEDIAEVQPYYQFPLWDSMSSSYAQFAHLLSIKDFKGAQIFITDNQFQNLSLPSSLVYLNETYNSSESSIVLSGNSFYIIQPYTGTGIMDIRRVYSHDYYGSITAILENGIKQLSTEIVYEIQSIFKWLSAFGGNILVSDNIFTDIVGCPAVHTSLIHLSVQDKYGTFGVGSEYKALTKFDMPSQDQTTMIKLLDLMYENANDQKSKFLPFITKSDTKYTIYTSQKSYTLNNQSSQFKGNTYQHLSIGVATDKLYMTKMFRGSLIKLNHIFKTEFQQETYKSVGSFTFEHLQYVIRKIKNEDTFLEAKEPLRYSKSEMNTYYGQIPGGNTAFTKQTIFNKYLSTSLIDGYCVGEIRFIEFNNFTNIWMLNQGSMFVKATGVDEMSESGLILYTTYLFSSLQIGGKASPQQALGNIFLQNFTGPFNRMNFLREPFKRWNPSVWSGDLIMEEDLVYGNGSPLFNIQDDTNSIDSLIVSNLQLRYIYTRVDKTSTSDLQFPMIISSLKGSTSADSTSQVNSLVIENVHMTDITYEGGSSYFVVYGKDTTLRNFTALNIGTFHLPSEPEYSHFDPSMFQSTSLAPFPLFDCYFYGSTDSSYGNNLTATAITVRNAQNFNGLPVFQTKVLSAPTGSQRNQFVLKESKFAQIQSDKVAASVMYEQSNNEGSLDVYVKDSTFTQLYAINGLVASQGSLASVTFEDCTFTENEGEQARLFYITSNNFGAFYMNNCQISHNPEILSDVMLKVLEEDPGNFAYGTSMIKVSKSTNVIIDNTVVSDIHYVDSAAFIDIADKSIVVMRSVTVSGLSAYQAAVFAITGYSALSVQDSTFTENLAVKNGVFSVGDYSSISITDSTFKENQAVYQGVFKVSGESQISVTGSTFQENIAEKQNSIGQLIQVGAGSLFSQTTFEHNQAFYSESSTGAKGLEVLSCENLLSFTDCTFKDNTAVQTTANLYLNRGQKVVFNYCNFISTAEASLGSQLKGSYIHLIAESSVTIQNSNFLSGHAMIGGALYILGDSSAVIKGSKFTDNVAEKRGGAICAESFTRLTIDDQCTFYNNEAQNETGDAIFALSSMYTVSVAKTAFSRTKASNFITFQDIDNVIMNDVSMKLSSGTADAMNKTSGIIIQDVKNLIIKNSQFENLVGNAEQGGGALQIIETANSKSDTNSFLISNCVFEGCSNINGGAIALIDAAHVKINQNTKFIENKAAKSGGAIYFKCSDYGKNFNKCKLTINSSQFIKNKAGIEGGSIKWNFYEPIMDGVQNINNTAGVYGGDIASVAKKLIRIDSSELKATNFPDYKMRSLRRLDTTVDNSSGTEIDNVQSGGQINIYFALIDKYGSVIRTDNTSKLFISPEQDESSSVKSLLETTTQVNCENGNFVVENLIFVGEPNSTQKLQFSTDGINQNIPDNSANVTTNTSSTTIEAATSNKTAASDFVIVLSLRQCLEGEEMLQSGKCQNCSAGTYLLEAPIKTTLCKECVDADKGECLGGNLLYPKAGYWRSSKYSENMIGCRNDEACLGRNPPYDNPLGACGEGYQGILCSDCEVGYSRTGSSYKCSKCPSTDTNVLRLLGLFVLLIVGLVMLIRSNLQSASKEKNYMTVFFRIIMNHFQLLTLTASFDLEWPSQLQSFFSAAKPVSEVSTQFLSVDCFLDQRKSNLNQGMLSTLFDPDQNYIFRIFFQKLIILGFSPFMVVVASFIVWNCIFSYHDWKNKNSIANPLVDDSARVAILPEDTNGASLTTHAPVLVKKETFGASMKQSFTVKKEQDLFAEKIKKDKKQGRIIATIIIVLFLVHPTITATMFNAFSCQNIDGTERLYEDLQVICYQSSHKIIAYSVGLPSLFIWGLGIPTYGLILVYRNRKELAKFEIKEKYGFLYNGYRNPQAYFWEFIIMYRKIVIIFIQVFLAQSGKIVQALAILLFLILCLSATAVKQPFANLPLNSLESISLMSSAITVYCGLFYIADAQFKADSDFSMSDNSKLFLFSAIVASHSIFLSYWSYHFVQEMRQVIRKRLPTLYVSFFLCCQQKKLDKELKVEQFRQKIAPFLAQYEKAMYYLELRKQMYNEGQIPLEDEKLRPLVLKIARFASKVEKNLVFSGAKDRKSVKINDIIENNDIKQQIKNLRVDKLGMSMQGGRGGAESMKMMDNLAETVYMGGGWSKAKGNDMIVIGDEDYANIPKKKDEFEDLENEEIKEEFFDDGDSSQFNRELNQSEVKGEFGFRQSITMFDRKRNTNPIHGEPEKGLKRQVKGRGSMPELETTFNKLDTSIAGLNQPQQSHRDWQEENESTDHDRSYSQQLETNRAFLTIGVDNLSQNKSLFAPKQLVRREDIYPQQFIDDSDGTVIGEGMQGSTSRKMTLDDFTTLDGGANRETNHADYLAVPHQARHNALFNLESDSHHQSQQHLEQHSYKNQHSNSSAMERHHASSARKLKMKMERHKREKRKYFNEQMAKGKISGNRIKKTIETQKTLDKQKLPDEGETIELEDFSDQDFSSHLSAEENEDTNNQATQAMDNTRQEENTLKFDPQSRNALFEQHVRESDSASSEVGDKGDPQLSSLVLNKMIEEVEQEFSQRD</sequence>
<feature type="transmembrane region" description="Helical" evidence="9">
    <location>
        <begin position="1687"/>
        <end position="1709"/>
    </location>
</feature>
<feature type="transmembrane region" description="Helical" evidence="9">
    <location>
        <begin position="1901"/>
        <end position="1924"/>
    </location>
</feature>
<accession>A0A8J8TB97</accession>
<feature type="compositionally biased region" description="Polar residues" evidence="8">
    <location>
        <begin position="2527"/>
        <end position="2536"/>
    </location>
</feature>
<evidence type="ECO:0000256" key="8">
    <source>
        <dbReference type="SAM" id="MobiDB-lite"/>
    </source>
</evidence>
<evidence type="ECO:0000256" key="7">
    <source>
        <dbReference type="ARBA" id="ARBA00023237"/>
    </source>
</evidence>
<keyword evidence="9" id="KW-0812">Transmembrane</keyword>
<feature type="compositionally biased region" description="Basic and acidic residues" evidence="8">
    <location>
        <begin position="2512"/>
        <end position="2526"/>
    </location>
</feature>
<feature type="region of interest" description="Disordered" evidence="8">
    <location>
        <begin position="2389"/>
        <end position="2414"/>
    </location>
</feature>
<feature type="transmembrane region" description="Helical" evidence="9">
    <location>
        <begin position="1721"/>
        <end position="1739"/>
    </location>
</feature>
<feature type="transmembrane region" description="Helical" evidence="9">
    <location>
        <begin position="1950"/>
        <end position="1976"/>
    </location>
</feature>
<feature type="compositionally biased region" description="Basic residues" evidence="8">
    <location>
        <begin position="2542"/>
        <end position="2560"/>
    </location>
</feature>
<dbReference type="InterPro" id="IPR003368">
    <property type="entry name" value="POMP_repeat"/>
</dbReference>
<keyword evidence="9" id="KW-1133">Transmembrane helix</keyword>
<dbReference type="NCBIfam" id="TIGR01376">
    <property type="entry name" value="POMP_repeat"/>
    <property type="match status" value="1"/>
</dbReference>
<evidence type="ECO:0000256" key="3">
    <source>
        <dbReference type="ARBA" id="ARBA00004613"/>
    </source>
</evidence>
<feature type="region of interest" description="Disordered" evidence="8">
    <location>
        <begin position="2349"/>
        <end position="2371"/>
    </location>
</feature>
<dbReference type="PANTHER" id="PTHR11319:SF35">
    <property type="entry name" value="OUTER MEMBRANE PROTEIN PMPC-RELATED"/>
    <property type="match status" value="1"/>
</dbReference>
<evidence type="ECO:0000256" key="5">
    <source>
        <dbReference type="ARBA" id="ARBA00022729"/>
    </source>
</evidence>
<protein>
    <submittedName>
        <fullName evidence="10">Uncharacterized protein</fullName>
    </submittedName>
</protein>
<keyword evidence="7" id="KW-0998">Cell outer membrane</keyword>
<feature type="transmembrane region" description="Helical" evidence="9">
    <location>
        <begin position="1802"/>
        <end position="1824"/>
    </location>
</feature>
<feature type="transmembrane region" description="Helical" evidence="9">
    <location>
        <begin position="2061"/>
        <end position="2080"/>
    </location>
</feature>
<feature type="transmembrane region" description="Helical" evidence="9">
    <location>
        <begin position="2100"/>
        <end position="2121"/>
    </location>
</feature>
<evidence type="ECO:0000256" key="6">
    <source>
        <dbReference type="ARBA" id="ARBA00023136"/>
    </source>
</evidence>
<dbReference type="EMBL" id="RRYP01000049">
    <property type="protein sequence ID" value="TNV88176.1"/>
    <property type="molecule type" value="Genomic_DNA"/>
</dbReference>
<evidence type="ECO:0000313" key="10">
    <source>
        <dbReference type="EMBL" id="TNV88176.1"/>
    </source>
</evidence>
<evidence type="ECO:0000256" key="4">
    <source>
        <dbReference type="ARBA" id="ARBA00022525"/>
    </source>
</evidence>
<feature type="region of interest" description="Disordered" evidence="8">
    <location>
        <begin position="2605"/>
        <end position="2678"/>
    </location>
</feature>
<evidence type="ECO:0000313" key="11">
    <source>
        <dbReference type="Proteomes" id="UP000785679"/>
    </source>
</evidence>
<dbReference type="PANTHER" id="PTHR11319">
    <property type="entry name" value="G PROTEIN-COUPLED RECEPTOR-RELATED"/>
    <property type="match status" value="1"/>
</dbReference>
<evidence type="ECO:0000256" key="9">
    <source>
        <dbReference type="SAM" id="Phobius"/>
    </source>
</evidence>